<gene>
    <name evidence="3" type="ORF">A2538_02530</name>
</gene>
<feature type="domain" description="Nudix hydrolase" evidence="2">
    <location>
        <begin position="13"/>
        <end position="142"/>
    </location>
</feature>
<evidence type="ECO:0000256" key="1">
    <source>
        <dbReference type="ARBA" id="ARBA00022801"/>
    </source>
</evidence>
<evidence type="ECO:0000259" key="2">
    <source>
        <dbReference type="PROSITE" id="PS51462"/>
    </source>
</evidence>
<reference evidence="3 4" key="1">
    <citation type="journal article" date="2016" name="Nat. Commun.">
        <title>Thousands of microbial genomes shed light on interconnected biogeochemical processes in an aquifer system.</title>
        <authorList>
            <person name="Anantharaman K."/>
            <person name="Brown C.T."/>
            <person name="Hug L.A."/>
            <person name="Sharon I."/>
            <person name="Castelle C.J."/>
            <person name="Probst A.J."/>
            <person name="Thomas B.C."/>
            <person name="Singh A."/>
            <person name="Wilkins M.J."/>
            <person name="Karaoz U."/>
            <person name="Brodie E.L."/>
            <person name="Williams K.H."/>
            <person name="Hubbard S.S."/>
            <person name="Banfield J.F."/>
        </authorList>
    </citation>
    <scope>NUCLEOTIDE SEQUENCE [LARGE SCALE GENOMIC DNA]</scope>
</reference>
<sequence>MPAQIGKTENGNALHYSVGAIIKLQGKYLLIDRAIKPSGFAVLAGHINDGETTEHALAREVEEEGGLGIASAKLVWQGEVENNWCSRGIGIHYWNVFECETTGDPMLFTAEAKSIGLYTIEEMKKMPFDPAVLYWMKKLHIL</sequence>
<dbReference type="AlphaFoldDB" id="A0A1F6PC43"/>
<dbReference type="Gene3D" id="3.90.79.10">
    <property type="entry name" value="Nucleoside Triphosphate Pyrophosphohydrolase"/>
    <property type="match status" value="1"/>
</dbReference>
<proteinExistence type="predicted"/>
<evidence type="ECO:0000313" key="4">
    <source>
        <dbReference type="Proteomes" id="UP000178254"/>
    </source>
</evidence>
<dbReference type="InterPro" id="IPR020084">
    <property type="entry name" value="NUDIX_hydrolase_CS"/>
</dbReference>
<protein>
    <recommendedName>
        <fullName evidence="2">Nudix hydrolase domain-containing protein</fullName>
    </recommendedName>
</protein>
<dbReference type="STRING" id="1798709.A2538_02530"/>
<dbReference type="InterPro" id="IPR015797">
    <property type="entry name" value="NUDIX_hydrolase-like_dom_sf"/>
</dbReference>
<dbReference type="EMBL" id="MFRE01000022">
    <property type="protein sequence ID" value="OGH93732.1"/>
    <property type="molecule type" value="Genomic_DNA"/>
</dbReference>
<dbReference type="PANTHER" id="PTHR43736:SF1">
    <property type="entry name" value="DIHYDRONEOPTERIN TRIPHOSPHATE DIPHOSPHATASE"/>
    <property type="match status" value="1"/>
</dbReference>
<dbReference type="CDD" id="cd02883">
    <property type="entry name" value="NUDIX_Hydrolase"/>
    <property type="match status" value="1"/>
</dbReference>
<name>A0A1F6PC43_9BACT</name>
<dbReference type="PROSITE" id="PS00893">
    <property type="entry name" value="NUDIX_BOX"/>
    <property type="match status" value="1"/>
</dbReference>
<dbReference type="PROSITE" id="PS51462">
    <property type="entry name" value="NUDIX"/>
    <property type="match status" value="1"/>
</dbReference>
<dbReference type="GO" id="GO:0016787">
    <property type="term" value="F:hydrolase activity"/>
    <property type="evidence" value="ECO:0007669"/>
    <property type="project" value="UniProtKB-KW"/>
</dbReference>
<dbReference type="InterPro" id="IPR000086">
    <property type="entry name" value="NUDIX_hydrolase_dom"/>
</dbReference>
<comment type="caution">
    <text evidence="3">The sequence shown here is derived from an EMBL/GenBank/DDBJ whole genome shotgun (WGS) entry which is preliminary data.</text>
</comment>
<organism evidence="3 4">
    <name type="scientific">Candidatus Magasanikbacteria bacterium RIFOXYD2_FULL_41_14</name>
    <dbReference type="NCBI Taxonomy" id="1798709"/>
    <lineage>
        <taxon>Bacteria</taxon>
        <taxon>Candidatus Magasanikiibacteriota</taxon>
    </lineage>
</organism>
<dbReference type="Proteomes" id="UP000178254">
    <property type="component" value="Unassembled WGS sequence"/>
</dbReference>
<dbReference type="Pfam" id="PF00293">
    <property type="entry name" value="NUDIX"/>
    <property type="match status" value="1"/>
</dbReference>
<dbReference type="PANTHER" id="PTHR43736">
    <property type="entry name" value="ADP-RIBOSE PYROPHOSPHATASE"/>
    <property type="match status" value="1"/>
</dbReference>
<accession>A0A1F6PC43</accession>
<dbReference type="SUPFAM" id="SSF55811">
    <property type="entry name" value="Nudix"/>
    <property type="match status" value="1"/>
</dbReference>
<keyword evidence="1" id="KW-0378">Hydrolase</keyword>
<evidence type="ECO:0000313" key="3">
    <source>
        <dbReference type="EMBL" id="OGH93732.1"/>
    </source>
</evidence>